<feature type="transmembrane region" description="Helical" evidence="8">
    <location>
        <begin position="165"/>
        <end position="188"/>
    </location>
</feature>
<evidence type="ECO:0000256" key="7">
    <source>
        <dbReference type="SAM" id="MobiDB-lite"/>
    </source>
</evidence>
<dbReference type="Gene3D" id="1.10.287.70">
    <property type="match status" value="1"/>
</dbReference>
<keyword evidence="5" id="KW-0406">Ion transport</keyword>
<evidence type="ECO:0000256" key="5">
    <source>
        <dbReference type="ARBA" id="ARBA00023065"/>
    </source>
</evidence>
<name>A0AA36NKB8_9DINO</name>
<dbReference type="GO" id="GO:0005886">
    <property type="term" value="C:plasma membrane"/>
    <property type="evidence" value="ECO:0007669"/>
    <property type="project" value="TreeGrafter"/>
</dbReference>
<comment type="caution">
    <text evidence="10">The sequence shown here is derived from an EMBL/GenBank/DDBJ whole genome shotgun (WGS) entry which is preliminary data.</text>
</comment>
<feature type="transmembrane region" description="Helical" evidence="8">
    <location>
        <begin position="200"/>
        <end position="221"/>
    </location>
</feature>
<gene>
    <name evidence="10" type="ORF">EVOR1521_LOCUS29235</name>
</gene>
<evidence type="ECO:0000256" key="2">
    <source>
        <dbReference type="ARBA" id="ARBA00022448"/>
    </source>
</evidence>
<feature type="transmembrane region" description="Helical" evidence="8">
    <location>
        <begin position="423"/>
        <end position="448"/>
    </location>
</feature>
<keyword evidence="2" id="KW-0813">Transport</keyword>
<dbReference type="InterPro" id="IPR018490">
    <property type="entry name" value="cNMP-bd_dom_sf"/>
</dbReference>
<evidence type="ECO:0000313" key="11">
    <source>
        <dbReference type="Proteomes" id="UP001178507"/>
    </source>
</evidence>
<dbReference type="GO" id="GO:0005249">
    <property type="term" value="F:voltage-gated potassium channel activity"/>
    <property type="evidence" value="ECO:0007669"/>
    <property type="project" value="TreeGrafter"/>
</dbReference>
<evidence type="ECO:0000313" key="10">
    <source>
        <dbReference type="EMBL" id="CAJ1407586.1"/>
    </source>
</evidence>
<sequence length="685" mass="77390">MSQWRSFALDSSRLLELQASLLQKYIGQHEAEGPVAEATKDVATAVEQVCETLQSLQLQLERADRENFPAVPVEQHEPLPRTTPSEARRYSQNSANSEDGLDASCVSQLSMGAQSQAAVSAVHSAGQESMASIAESVVESLPSDWESKSELCPSGVLSPHWWGKLVWDFLVMFLVLMDATVLPFQLTFKTNAEEDDFDEAWLWITTLIFAFDVVLSFNTGVEATEKDVHMAPGTLITQRRVIAKKYLRGWFAIDFGSTVPWSQIAELLTAGEDSGSTQLTRLTKVVKFVRLLRLMRMLRLAKLGAIWERIEVRIGSIFFVQCVALIRVLLVVIGICHWNACIFWLIGLPRNLFTELMSDNSQAEYFNSPHWTTVWRVTEAQADAWRWIDRPMPEKYVFCFYWTLGVMRTMPAEVTPVNLPERLFVLIFMFFALSAFAICVSLITQAFFKISDRRRAFNEELAAVRMHLQKTYVEEQIQLKVKSYLRYIFDRRRIQAKEASLMNILPEQLKLAIRRSQIRTHLDKIPLMRELERDSLEKVIDSIETFDLMQGDEVNCAGSVAEAAWVLVSGRLRVTKRIVAPLVDDSDLDVAPLTVDEHCLEEEGPVLSRYTAIAAESSELLKITKDTFFQSISVSRRKSITLRGTALYYVKKSTSQTSVPDSIGRRRSVTGVTAAVQAAAVISSS</sequence>
<feature type="transmembrane region" description="Helical" evidence="8">
    <location>
        <begin position="317"/>
        <end position="346"/>
    </location>
</feature>
<protein>
    <recommendedName>
        <fullName evidence="9">Cyclic nucleotide-binding domain-containing protein</fullName>
    </recommendedName>
</protein>
<dbReference type="Gene3D" id="2.60.120.10">
    <property type="entry name" value="Jelly Rolls"/>
    <property type="match status" value="1"/>
</dbReference>
<organism evidence="10 11">
    <name type="scientific">Effrenium voratum</name>
    <dbReference type="NCBI Taxonomy" id="2562239"/>
    <lineage>
        <taxon>Eukaryota</taxon>
        <taxon>Sar</taxon>
        <taxon>Alveolata</taxon>
        <taxon>Dinophyceae</taxon>
        <taxon>Suessiales</taxon>
        <taxon>Symbiodiniaceae</taxon>
        <taxon>Effrenium</taxon>
    </lineage>
</organism>
<dbReference type="InterPro" id="IPR014710">
    <property type="entry name" value="RmlC-like_jellyroll"/>
</dbReference>
<feature type="compositionally biased region" description="Polar residues" evidence="7">
    <location>
        <begin position="82"/>
        <end position="97"/>
    </location>
</feature>
<evidence type="ECO:0000256" key="4">
    <source>
        <dbReference type="ARBA" id="ARBA00022989"/>
    </source>
</evidence>
<comment type="subcellular location">
    <subcellularLocation>
        <location evidence="1">Membrane</location>
        <topology evidence="1">Multi-pass membrane protein</topology>
    </subcellularLocation>
</comment>
<feature type="region of interest" description="Disordered" evidence="7">
    <location>
        <begin position="67"/>
        <end position="99"/>
    </location>
</feature>
<evidence type="ECO:0000259" key="9">
    <source>
        <dbReference type="PROSITE" id="PS50042"/>
    </source>
</evidence>
<keyword evidence="3 8" id="KW-0812">Transmembrane</keyword>
<dbReference type="InterPro" id="IPR005821">
    <property type="entry name" value="Ion_trans_dom"/>
</dbReference>
<dbReference type="AlphaFoldDB" id="A0AA36NKB8"/>
<dbReference type="InterPro" id="IPR050818">
    <property type="entry name" value="KCNH_animal-type"/>
</dbReference>
<dbReference type="PROSITE" id="PS50042">
    <property type="entry name" value="CNMP_BINDING_3"/>
    <property type="match status" value="1"/>
</dbReference>
<dbReference type="SUPFAM" id="SSF81324">
    <property type="entry name" value="Voltage-gated potassium channels"/>
    <property type="match status" value="1"/>
</dbReference>
<feature type="domain" description="Cyclic nucleotide-binding" evidence="9">
    <location>
        <begin position="527"/>
        <end position="632"/>
    </location>
</feature>
<keyword evidence="4 8" id="KW-1133">Transmembrane helix</keyword>
<dbReference type="Pfam" id="PF00520">
    <property type="entry name" value="Ion_trans"/>
    <property type="match status" value="1"/>
</dbReference>
<accession>A0AA36NKB8</accession>
<dbReference type="Proteomes" id="UP001178507">
    <property type="component" value="Unassembled WGS sequence"/>
</dbReference>
<evidence type="ECO:0000256" key="3">
    <source>
        <dbReference type="ARBA" id="ARBA00022692"/>
    </source>
</evidence>
<dbReference type="SUPFAM" id="SSF51206">
    <property type="entry name" value="cAMP-binding domain-like"/>
    <property type="match status" value="1"/>
</dbReference>
<evidence type="ECO:0000256" key="8">
    <source>
        <dbReference type="SAM" id="Phobius"/>
    </source>
</evidence>
<proteinExistence type="predicted"/>
<evidence type="ECO:0000256" key="1">
    <source>
        <dbReference type="ARBA" id="ARBA00004141"/>
    </source>
</evidence>
<keyword evidence="11" id="KW-1185">Reference proteome</keyword>
<dbReference type="GO" id="GO:0042391">
    <property type="term" value="P:regulation of membrane potential"/>
    <property type="evidence" value="ECO:0007669"/>
    <property type="project" value="TreeGrafter"/>
</dbReference>
<dbReference type="PANTHER" id="PTHR10217:SF435">
    <property type="entry name" value="POTASSIUM VOLTAGE-GATED CHANNEL PROTEIN EAG"/>
    <property type="match status" value="1"/>
</dbReference>
<dbReference type="InterPro" id="IPR000595">
    <property type="entry name" value="cNMP-bd_dom"/>
</dbReference>
<dbReference type="EMBL" id="CAUJNA010003679">
    <property type="protein sequence ID" value="CAJ1407586.1"/>
    <property type="molecule type" value="Genomic_DNA"/>
</dbReference>
<keyword evidence="6 8" id="KW-0472">Membrane</keyword>
<evidence type="ECO:0000256" key="6">
    <source>
        <dbReference type="ARBA" id="ARBA00023136"/>
    </source>
</evidence>
<dbReference type="PANTHER" id="PTHR10217">
    <property type="entry name" value="VOLTAGE AND LIGAND GATED POTASSIUM CHANNEL"/>
    <property type="match status" value="1"/>
</dbReference>
<reference evidence="10" key="1">
    <citation type="submission" date="2023-08" db="EMBL/GenBank/DDBJ databases">
        <authorList>
            <person name="Chen Y."/>
            <person name="Shah S."/>
            <person name="Dougan E. K."/>
            <person name="Thang M."/>
            <person name="Chan C."/>
        </authorList>
    </citation>
    <scope>NUCLEOTIDE SEQUENCE</scope>
</reference>